<feature type="domain" description="M23ase beta-sheet core" evidence="9">
    <location>
        <begin position="286"/>
        <end position="380"/>
    </location>
</feature>
<dbReference type="Pfam" id="PF01551">
    <property type="entry name" value="Peptidase_M23"/>
    <property type="match status" value="1"/>
</dbReference>
<evidence type="ECO:0000256" key="7">
    <source>
        <dbReference type="ARBA" id="ARBA00023049"/>
    </source>
</evidence>
<dbReference type="InterPro" id="IPR007340">
    <property type="entry name" value="LysM_Opacity-associatedA"/>
</dbReference>
<feature type="signal peptide" evidence="8">
    <location>
        <begin position="1"/>
        <end position="25"/>
    </location>
</feature>
<gene>
    <name evidence="12" type="ORF">V5J35_000396</name>
</gene>
<dbReference type="EC" id="3.4.24.-" evidence="12"/>
<evidence type="ECO:0000256" key="2">
    <source>
        <dbReference type="ARBA" id="ARBA00004196"/>
    </source>
</evidence>
<comment type="subcellular location">
    <subcellularLocation>
        <location evidence="2">Cell envelope</location>
    </subcellularLocation>
</comment>
<comment type="caution">
    <text evidence="12">The sequence shown here is derived from an EMBL/GenBank/DDBJ whole genome shotgun (WGS) entry which is preliminary data.</text>
</comment>
<dbReference type="Gene3D" id="2.70.70.10">
    <property type="entry name" value="Glucose Permease (Domain IIA)"/>
    <property type="match status" value="1"/>
</dbReference>
<dbReference type="Pfam" id="PF04225">
    <property type="entry name" value="LysM_OapA"/>
    <property type="match status" value="1"/>
</dbReference>
<evidence type="ECO:0000313" key="13">
    <source>
        <dbReference type="Proteomes" id="UP001549366"/>
    </source>
</evidence>
<evidence type="ECO:0000256" key="4">
    <source>
        <dbReference type="ARBA" id="ARBA00022723"/>
    </source>
</evidence>
<feature type="domain" description="Csd3-like second N-terminal" evidence="11">
    <location>
        <begin position="158"/>
        <end position="273"/>
    </location>
</feature>
<dbReference type="EMBL" id="JBEWTB010000002">
    <property type="protein sequence ID" value="MET4755204.1"/>
    <property type="molecule type" value="Genomic_DNA"/>
</dbReference>
<dbReference type="SUPFAM" id="SSF51261">
    <property type="entry name" value="Duplicated hybrid motif"/>
    <property type="match status" value="1"/>
</dbReference>
<keyword evidence="5 12" id="KW-0378">Hydrolase</keyword>
<evidence type="ECO:0000256" key="5">
    <source>
        <dbReference type="ARBA" id="ARBA00022801"/>
    </source>
</evidence>
<evidence type="ECO:0000259" key="9">
    <source>
        <dbReference type="Pfam" id="PF01551"/>
    </source>
</evidence>
<dbReference type="InterPro" id="IPR011055">
    <property type="entry name" value="Dup_hybrid_motif"/>
</dbReference>
<dbReference type="PANTHER" id="PTHR21666:SF288">
    <property type="entry name" value="CELL DIVISION PROTEIN YTFB"/>
    <property type="match status" value="1"/>
</dbReference>
<comment type="cofactor">
    <cofactor evidence="1">
        <name>Zn(2+)</name>
        <dbReference type="ChEBI" id="CHEBI:29105"/>
    </cofactor>
</comment>
<dbReference type="Proteomes" id="UP001549366">
    <property type="component" value="Unassembled WGS sequence"/>
</dbReference>
<evidence type="ECO:0000256" key="1">
    <source>
        <dbReference type="ARBA" id="ARBA00001947"/>
    </source>
</evidence>
<evidence type="ECO:0000256" key="3">
    <source>
        <dbReference type="ARBA" id="ARBA00022670"/>
    </source>
</evidence>
<dbReference type="PANTHER" id="PTHR21666">
    <property type="entry name" value="PEPTIDASE-RELATED"/>
    <property type="match status" value="1"/>
</dbReference>
<evidence type="ECO:0000256" key="8">
    <source>
        <dbReference type="SAM" id="SignalP"/>
    </source>
</evidence>
<keyword evidence="7" id="KW-0482">Metalloprotease</keyword>
<dbReference type="RefSeq" id="WP_354009652.1">
    <property type="nucleotide sequence ID" value="NZ_JBEWTA010000001.1"/>
</dbReference>
<protein>
    <submittedName>
        <fullName evidence="12">Murein DD-endopeptidase</fullName>
        <ecNumber evidence="12">3.4.24.-</ecNumber>
    </submittedName>
</protein>
<keyword evidence="4" id="KW-0479">Metal-binding</keyword>
<organism evidence="12 13">
    <name type="scientific">Endozoicomonas lisbonensis</name>
    <dbReference type="NCBI Taxonomy" id="3120522"/>
    <lineage>
        <taxon>Bacteria</taxon>
        <taxon>Pseudomonadati</taxon>
        <taxon>Pseudomonadota</taxon>
        <taxon>Gammaproteobacteria</taxon>
        <taxon>Oceanospirillales</taxon>
        <taxon>Endozoicomonadaceae</taxon>
        <taxon>Endozoicomonas</taxon>
    </lineage>
</organism>
<sequence length="428" mass="47752">MLRKITLPLRPFATGLLLICSGLTAAQTTYDLYDHDILGAPVQESVPEDSDHQDTDWHQYNVKNNDNIWTLFKHERLSEFDLIDLFSASGAGKHLSQLELSPIVHYRVDEQRRLLQLKLMMVTGENIIFDRYQDKFLMTVSESKQIDDDKPRKNTLYQRVSGEISNNFYKSAKAVGLSTETILQFSSIFQSDIDFNRAIQTGDRFKILLEPGDSSDSQDQNTIVAAQFIQSHRTLTALLSDDGNYYTPTGQLIGGTFSRDPLGNSAPISSGFSLSRIHPITGVKQPHLGTDWATPVGTPVYAVADGRVKKAVRGHPAAGNYIELQNGGRYVTRYLHLDRLSVAAEQQVRKGDLIGYSGNTGLSTGPHLHFELYIDGQAVDIMTAKLPDQKQLKGPSLQRFRENSQGRLAQLQQNSDKRLLASLSNAQD</sequence>
<dbReference type="InterPro" id="IPR045834">
    <property type="entry name" value="Csd3_N2"/>
</dbReference>
<evidence type="ECO:0000256" key="6">
    <source>
        <dbReference type="ARBA" id="ARBA00022833"/>
    </source>
</evidence>
<dbReference type="InterPro" id="IPR016047">
    <property type="entry name" value="M23ase_b-sheet_dom"/>
</dbReference>
<accession>A0ABV2SDK8</accession>
<proteinExistence type="predicted"/>
<keyword evidence="13" id="KW-1185">Reference proteome</keyword>
<keyword evidence="6" id="KW-0862">Zinc</keyword>
<keyword evidence="3" id="KW-0645">Protease</keyword>
<evidence type="ECO:0000313" key="12">
    <source>
        <dbReference type="EMBL" id="MET4755204.1"/>
    </source>
</evidence>
<evidence type="ECO:0000259" key="11">
    <source>
        <dbReference type="Pfam" id="PF19425"/>
    </source>
</evidence>
<dbReference type="InterPro" id="IPR050570">
    <property type="entry name" value="Cell_wall_metabolism_enzyme"/>
</dbReference>
<dbReference type="CDD" id="cd12797">
    <property type="entry name" value="M23_peptidase"/>
    <property type="match status" value="1"/>
</dbReference>
<keyword evidence="8" id="KW-0732">Signal</keyword>
<feature type="chain" id="PRO_5046239435" evidence="8">
    <location>
        <begin position="26"/>
        <end position="428"/>
    </location>
</feature>
<reference evidence="12 13" key="1">
    <citation type="submission" date="2024-06" db="EMBL/GenBank/DDBJ databases">
        <title>Genomic Encyclopedia of Type Strains, Phase V (KMG-V): Genome sequencing to study the core and pangenomes of soil and plant-associated prokaryotes.</title>
        <authorList>
            <person name="Whitman W."/>
        </authorList>
    </citation>
    <scope>NUCLEOTIDE SEQUENCE [LARGE SCALE GENOMIC DNA]</scope>
    <source>
        <strain evidence="12 13">NE40</strain>
    </source>
</reference>
<dbReference type="Gene3D" id="3.10.450.350">
    <property type="match status" value="2"/>
</dbReference>
<feature type="domain" description="Opacity-associated protein A LysM-like" evidence="10">
    <location>
        <begin position="57"/>
        <end position="134"/>
    </location>
</feature>
<dbReference type="GO" id="GO:0016787">
    <property type="term" value="F:hydrolase activity"/>
    <property type="evidence" value="ECO:0007669"/>
    <property type="project" value="UniProtKB-KW"/>
</dbReference>
<name>A0ABV2SDK8_9GAMM</name>
<dbReference type="Pfam" id="PF19425">
    <property type="entry name" value="Csd3_N2"/>
    <property type="match status" value="1"/>
</dbReference>
<evidence type="ECO:0000259" key="10">
    <source>
        <dbReference type="Pfam" id="PF04225"/>
    </source>
</evidence>